<dbReference type="PANTHER" id="PTHR14859">
    <property type="entry name" value="CALCOFLUOR WHITE HYPERSENSITIVE PROTEIN PRECURSOR"/>
    <property type="match status" value="1"/>
</dbReference>
<feature type="transmembrane region" description="Helical" evidence="1">
    <location>
        <begin position="9"/>
        <end position="28"/>
    </location>
</feature>
<dbReference type="Gene3D" id="3.60.10.10">
    <property type="entry name" value="Endonuclease/exonuclease/phosphatase"/>
    <property type="match status" value="1"/>
</dbReference>
<dbReference type="GO" id="GO:0016020">
    <property type="term" value="C:membrane"/>
    <property type="evidence" value="ECO:0007669"/>
    <property type="project" value="GOC"/>
</dbReference>
<dbReference type="GO" id="GO:0006506">
    <property type="term" value="P:GPI anchor biosynthetic process"/>
    <property type="evidence" value="ECO:0007669"/>
    <property type="project" value="TreeGrafter"/>
</dbReference>
<feature type="transmembrane region" description="Helical" evidence="1">
    <location>
        <begin position="65"/>
        <end position="84"/>
    </location>
</feature>
<accession>A0A6N8JIT3</accession>
<protein>
    <recommendedName>
        <fullName evidence="2">Endonuclease/exonuclease/phosphatase domain-containing protein</fullName>
    </recommendedName>
</protein>
<keyword evidence="1" id="KW-0472">Membrane</keyword>
<dbReference type="AlphaFoldDB" id="A0A6N8JIT3"/>
<dbReference type="InterPro" id="IPR005135">
    <property type="entry name" value="Endo/exonuclease/phosphatase"/>
</dbReference>
<reference evidence="3 4" key="1">
    <citation type="submission" date="2019-12" db="EMBL/GenBank/DDBJ databases">
        <title>The draft genomic sequence of strain Chitinophaga oryziterrae JCM 16595.</title>
        <authorList>
            <person name="Zhang X."/>
        </authorList>
    </citation>
    <scope>NUCLEOTIDE SEQUENCE [LARGE SCALE GENOMIC DNA]</scope>
    <source>
        <strain evidence="3 4">JCM 16595</strain>
    </source>
</reference>
<dbReference type="GO" id="GO:0003824">
    <property type="term" value="F:catalytic activity"/>
    <property type="evidence" value="ECO:0007669"/>
    <property type="project" value="InterPro"/>
</dbReference>
<proteinExistence type="predicted"/>
<name>A0A6N8JIT3_9BACT</name>
<feature type="domain" description="Endonuclease/exonuclease/phosphatase" evidence="2">
    <location>
        <begin position="128"/>
        <end position="346"/>
    </location>
</feature>
<sequence>MSPFKRRALYYAHVLIAFTLILSSWLPHINPQSIWLSGVIGLLFPLCWCLNFLFIILWIIYKERFLWIGVFALALSSPSLYVSVGLHPGSGIAAEGRKQFTVMTFNSSSMGLKNYKEDISIKNNIYYTIKESQPDILCLQEFYTNNRSGYTDHISDIREQLHYRYFYFTCDKTRWYTWQYGIILFSKYPIVNASAIPCGHSAVGSGSSILQADILMDGDTVRILTAQLQSYMFKSADYSFIEMKDPAVGEGKNLAGKMRRTIYKRAEQARQLASLADASPYPAIVCGDCNDTPVSYTYNTISNNMQDAFLRHGFGLGRTLSFLSPTLRIDYIFAQPSFNILDYRTFKKKGFEHFPVMATFSLKRN</sequence>
<keyword evidence="1" id="KW-1133">Transmembrane helix</keyword>
<dbReference type="EMBL" id="WRXO01000010">
    <property type="protein sequence ID" value="MVT44256.1"/>
    <property type="molecule type" value="Genomic_DNA"/>
</dbReference>
<dbReference type="InterPro" id="IPR051916">
    <property type="entry name" value="GPI-anchor_lipid_remodeler"/>
</dbReference>
<keyword evidence="4" id="KW-1185">Reference proteome</keyword>
<dbReference type="InterPro" id="IPR036691">
    <property type="entry name" value="Endo/exonu/phosph_ase_sf"/>
</dbReference>
<evidence type="ECO:0000313" key="4">
    <source>
        <dbReference type="Proteomes" id="UP000468388"/>
    </source>
</evidence>
<evidence type="ECO:0000313" key="3">
    <source>
        <dbReference type="EMBL" id="MVT44256.1"/>
    </source>
</evidence>
<comment type="caution">
    <text evidence="3">The sequence shown here is derived from an EMBL/GenBank/DDBJ whole genome shotgun (WGS) entry which is preliminary data.</text>
</comment>
<evidence type="ECO:0000256" key="1">
    <source>
        <dbReference type="SAM" id="Phobius"/>
    </source>
</evidence>
<dbReference type="RefSeq" id="WP_157303048.1">
    <property type="nucleotide sequence ID" value="NZ_BAAAZB010000021.1"/>
</dbReference>
<gene>
    <name evidence="3" type="ORF">GO495_26915</name>
</gene>
<keyword evidence="1" id="KW-0812">Transmembrane</keyword>
<evidence type="ECO:0000259" key="2">
    <source>
        <dbReference type="Pfam" id="PF03372"/>
    </source>
</evidence>
<dbReference type="SUPFAM" id="SSF56219">
    <property type="entry name" value="DNase I-like"/>
    <property type="match status" value="1"/>
</dbReference>
<dbReference type="Proteomes" id="UP000468388">
    <property type="component" value="Unassembled WGS sequence"/>
</dbReference>
<dbReference type="CDD" id="cd09084">
    <property type="entry name" value="EEP-2"/>
    <property type="match status" value="1"/>
</dbReference>
<dbReference type="OrthoDB" id="635146at2"/>
<organism evidence="3 4">
    <name type="scientific">Chitinophaga oryziterrae</name>
    <dbReference type="NCBI Taxonomy" id="1031224"/>
    <lineage>
        <taxon>Bacteria</taxon>
        <taxon>Pseudomonadati</taxon>
        <taxon>Bacteroidota</taxon>
        <taxon>Chitinophagia</taxon>
        <taxon>Chitinophagales</taxon>
        <taxon>Chitinophagaceae</taxon>
        <taxon>Chitinophaga</taxon>
    </lineage>
</organism>
<feature type="transmembrane region" description="Helical" evidence="1">
    <location>
        <begin position="34"/>
        <end position="58"/>
    </location>
</feature>
<dbReference type="Pfam" id="PF03372">
    <property type="entry name" value="Exo_endo_phos"/>
    <property type="match status" value="1"/>
</dbReference>
<dbReference type="PANTHER" id="PTHR14859:SF15">
    <property type="entry name" value="ENDONUCLEASE_EXONUCLEASE_PHOSPHATASE DOMAIN-CONTAINING PROTEIN"/>
    <property type="match status" value="1"/>
</dbReference>